<feature type="signal peptide" evidence="1">
    <location>
        <begin position="1"/>
        <end position="27"/>
    </location>
</feature>
<sequence>MSHKKWSKLLASTIVLSSVFSPLAAVATTPTAGAQVATGLEDALQQARELGLLVGDPNGEIRPNDHLTRMELAKIFCSLFQLNIEQVQSPSFADVSSNDWGLNYIEAVRKAGLMTGDGRTFRPNDLITREEMAVVLVRGLGLDAQGAGSQLKIADKSEISTWAQDAVQTVLDLGLMQASGNTFSPQQALIRQEVATVAVGVVDRPTGHVHVADGTVTIAGISYQVSESLQGLLSSTNSDVLQHARFELERDGYKIIGIKRLELQQQEGVLDAKNNVLSGSLVLKGSVTLKNLTAKGTVQVTGTAAQQGHVILENTTLASVAAKDAQVTARGTTKIADTVVNGKASITVEGNASIDKLQLAEGAGEVQLKGKLLNVVLQGNAHAKITLLDGASIQNLTLPAGVATRDLFNQYDAIKASIPMVNGSTNVDLRVYVTSNPPQVQVDRAALNLKIITATAFKNAAEVGTTPGTVPQAAYDALVQAIADATAVQNNATATQTQVDAAVTTLEQAIATFQASINQGVNTQALLAKIADATAVLGSAVVGNTTGTYPQSAIDVLTQAIATAQGFADQVDATQEQVDSAAIALTVAVTQFQQAQLAPLTVTLTEGARLDINSALGGTSGDVVLTDTQQVPFYQYNKRNIKNLIQIKRGAEVENIKYVPGTTTFEVDNAQNEKIAELSLASSTDLIQLAAATSGVNLHPQPDLTEATSGNLVFTVTEAGQVAGQQTLSFRPDETAPVLTGATYANDLFTFTASEGLATFMIPPVIQVEASTKGDFLDTISLVSGSDYSLVGGAVNSQFQIRLTGTGKSKLTIQQGSKFRFTINGYYDFANNAMNTSYLVDVDQL</sequence>
<gene>
    <name evidence="3" type="ORF">C7459_1343</name>
</gene>
<dbReference type="Pfam" id="PF07554">
    <property type="entry name" value="FIVAR"/>
    <property type="match status" value="2"/>
</dbReference>
<dbReference type="InterPro" id="IPR051465">
    <property type="entry name" value="Cell_Envelope_Struct_Comp"/>
</dbReference>
<evidence type="ECO:0000259" key="2">
    <source>
        <dbReference type="PROSITE" id="PS51272"/>
    </source>
</evidence>
<comment type="caution">
    <text evidence="3">The sequence shown here is derived from an EMBL/GenBank/DDBJ whole genome shotgun (WGS) entry which is preliminary data.</text>
</comment>
<dbReference type="AlphaFoldDB" id="A0A316D3P3"/>
<feature type="domain" description="SLH" evidence="2">
    <location>
        <begin position="88"/>
        <end position="150"/>
    </location>
</feature>
<feature type="domain" description="SLH" evidence="2">
    <location>
        <begin position="27"/>
        <end position="86"/>
    </location>
</feature>
<dbReference type="PANTHER" id="PTHR43308">
    <property type="entry name" value="OUTER MEMBRANE PROTEIN ALPHA-RELATED"/>
    <property type="match status" value="1"/>
</dbReference>
<evidence type="ECO:0000256" key="1">
    <source>
        <dbReference type="SAM" id="SignalP"/>
    </source>
</evidence>
<dbReference type="EMBL" id="QGGL01000034">
    <property type="protein sequence ID" value="PWK04936.1"/>
    <property type="molecule type" value="Genomic_DNA"/>
</dbReference>
<dbReference type="RefSeq" id="WP_109691410.1">
    <property type="nucleotide sequence ID" value="NZ_QGGL01000034.1"/>
</dbReference>
<evidence type="ECO:0000313" key="3">
    <source>
        <dbReference type="EMBL" id="PWK04936.1"/>
    </source>
</evidence>
<dbReference type="Gene3D" id="1.20.1270.90">
    <property type="entry name" value="AF1782-like"/>
    <property type="match status" value="2"/>
</dbReference>
<proteinExistence type="predicted"/>
<dbReference type="OrthoDB" id="57539at2"/>
<keyword evidence="1" id="KW-0732">Signal</keyword>
<organism evidence="3 4">
    <name type="scientific">Tumebacillus permanentifrigoris</name>
    <dbReference type="NCBI Taxonomy" id="378543"/>
    <lineage>
        <taxon>Bacteria</taxon>
        <taxon>Bacillati</taxon>
        <taxon>Bacillota</taxon>
        <taxon>Bacilli</taxon>
        <taxon>Bacillales</taxon>
        <taxon>Alicyclobacillaceae</taxon>
        <taxon>Tumebacillus</taxon>
    </lineage>
</organism>
<evidence type="ECO:0000313" key="4">
    <source>
        <dbReference type="Proteomes" id="UP000245634"/>
    </source>
</evidence>
<accession>A0A316D3P3</accession>
<name>A0A316D3P3_9BACL</name>
<dbReference type="PROSITE" id="PS51272">
    <property type="entry name" value="SLH"/>
    <property type="match status" value="2"/>
</dbReference>
<dbReference type="PANTHER" id="PTHR43308:SF5">
    <property type="entry name" value="S-LAYER PROTEIN _ PEPTIDOGLYCAN ENDO-BETA-N-ACETYLGLUCOSAMINIDASE"/>
    <property type="match status" value="1"/>
</dbReference>
<dbReference type="InterPro" id="IPR001119">
    <property type="entry name" value="SLH_dom"/>
</dbReference>
<keyword evidence="4" id="KW-1185">Reference proteome</keyword>
<feature type="chain" id="PRO_5016274170" evidence="1">
    <location>
        <begin position="28"/>
        <end position="845"/>
    </location>
</feature>
<protein>
    <submittedName>
        <fullName evidence="3">S-layer family protein</fullName>
    </submittedName>
</protein>
<dbReference type="Pfam" id="PF00395">
    <property type="entry name" value="SLH"/>
    <property type="match status" value="3"/>
</dbReference>
<reference evidence="3 4" key="1">
    <citation type="submission" date="2018-05" db="EMBL/GenBank/DDBJ databases">
        <title>Genomic Encyclopedia of Type Strains, Phase IV (KMG-IV): sequencing the most valuable type-strain genomes for metagenomic binning, comparative biology and taxonomic classification.</title>
        <authorList>
            <person name="Goeker M."/>
        </authorList>
    </citation>
    <scope>NUCLEOTIDE SEQUENCE [LARGE SCALE GENOMIC DNA]</scope>
    <source>
        <strain evidence="3 4">DSM 18773</strain>
    </source>
</reference>
<dbReference type="Proteomes" id="UP000245634">
    <property type="component" value="Unassembled WGS sequence"/>
</dbReference>